<evidence type="ECO:0000313" key="2">
    <source>
        <dbReference type="Proteomes" id="UP001166286"/>
    </source>
</evidence>
<accession>A0AA39UZT8</accession>
<dbReference type="EMBL" id="JAFEKC020000017">
    <property type="protein sequence ID" value="KAK0510328.1"/>
    <property type="molecule type" value="Genomic_DNA"/>
</dbReference>
<name>A0AA39UZT8_9LECA</name>
<sequence length="761" mass="83473">MPSRALQIGNDGEPTPGFVQQGQVDWVAFGKSTISASISVMQRFSAAGVQPVTVAGGLALGSRFELGKKGAQNMDVALKNLSGEFGYDKLLYYGFGYRSFVNILTETKVGVNLVALCACLVEMHGVTVAAGILAALWKLEAFPERFEPAMSQFNALVTACAGVVTDTTFGQVGDIMLGDIRKLIPGKSIKTGFPMRSVSNAEDIAKALHGLFQISRNSLEYIEVVGGANCTFIGAFAQWLLDLTVHVEDEVGTTIYQNSPNHETVQVRIRYRSLDQVSTELHVTSRTYVLGNHYDMLIHTPWEGDLSLLIRTAWDCCLERVFWNSMRRLKSVSRILGEFLGSAARIFAALAEGEADVGEFSRANFAEFAYGTYGHGFVKSVGNVFPELDRVDGLEAIMLDASNASFKQALSSLQVLIDSLVRLCECDMCKELANRRNTDTNDATKDKNCILVTTVAITSLVRLVAGTKRHGTINPTIAGLQHIYGRCLQRIKVSCRTNSSPTVPDALGLHVNPDSLTSSPLTPAFLMADVQCLFTGYRPTQPEIQRNNYRTAFSYNGICCYLEVLHGPSSNAAVLRRIHVLPGRIQRGDREYTMVWDCAPAPQSQLPLPKATLGIKTVTLSSEPRDDSIDVKALVTEESGEGQLIFYYQALLQDARVVRIRPGMLTHRVLERSGLIVCDKLSCNRDLVFPCQVISEGWDVGEHRTTSGHPAECLIWPFREDDVGRCVAIELTQGKGLYIRKGECLPCCTKAASNHPMSMII</sequence>
<dbReference type="Proteomes" id="UP001166286">
    <property type="component" value="Unassembled WGS sequence"/>
</dbReference>
<proteinExistence type="predicted"/>
<keyword evidence="2" id="KW-1185">Reference proteome</keyword>
<reference evidence="1" key="1">
    <citation type="submission" date="2023-03" db="EMBL/GenBank/DDBJ databases">
        <title>Complete genome of Cladonia borealis.</title>
        <authorList>
            <person name="Park H."/>
        </authorList>
    </citation>
    <scope>NUCLEOTIDE SEQUENCE</scope>
    <source>
        <strain evidence="1">ANT050790</strain>
    </source>
</reference>
<gene>
    <name evidence="1" type="ORF">JMJ35_007722</name>
</gene>
<organism evidence="1 2">
    <name type="scientific">Cladonia borealis</name>
    <dbReference type="NCBI Taxonomy" id="184061"/>
    <lineage>
        <taxon>Eukaryota</taxon>
        <taxon>Fungi</taxon>
        <taxon>Dikarya</taxon>
        <taxon>Ascomycota</taxon>
        <taxon>Pezizomycotina</taxon>
        <taxon>Lecanoromycetes</taxon>
        <taxon>OSLEUM clade</taxon>
        <taxon>Lecanoromycetidae</taxon>
        <taxon>Lecanorales</taxon>
        <taxon>Lecanorineae</taxon>
        <taxon>Cladoniaceae</taxon>
        <taxon>Cladonia</taxon>
    </lineage>
</organism>
<protein>
    <submittedName>
        <fullName evidence="1">Uncharacterized protein</fullName>
    </submittedName>
</protein>
<dbReference type="AlphaFoldDB" id="A0AA39UZT8"/>
<comment type="caution">
    <text evidence="1">The sequence shown here is derived from an EMBL/GenBank/DDBJ whole genome shotgun (WGS) entry which is preliminary data.</text>
</comment>
<evidence type="ECO:0000313" key="1">
    <source>
        <dbReference type="EMBL" id="KAK0510328.1"/>
    </source>
</evidence>